<dbReference type="SUPFAM" id="SSF82927">
    <property type="entry name" value="Cysteine-rich DNA binding domain, (DM domain)"/>
    <property type="match status" value="1"/>
</dbReference>
<sequence length="299" mass="33271">MWANKYRSLEVTKFALILPLVAPPPPTRRLFIGLPPPDHAPTIRPIAQFKSILRRNVSWLKGHKRHCKYKNCACEKCNLIAERQRVMAAQVALKRKQAAEDAIALGLRAVVSGESIDRLPQGPVFNFGIADIPDDYDDRDTPKHEVNDSNILRSPEAPTAATSFDEGKTSSSQGTSFSPHRRSSKMHPIELLMSLFEDQEKLVLEVVLEGCNGDVLEAIEHFVQIRRCQKSKQIPATPSPTSTCRAASDFSMNSLLHRPLPTMPMPMQQPFFHWSNMLFSALNPPCSSESTSPSSSSAD</sequence>
<accession>A0A1I7YSP4</accession>
<dbReference type="InterPro" id="IPR005173">
    <property type="entry name" value="DMA"/>
</dbReference>
<dbReference type="Gene3D" id="4.10.1040.10">
    <property type="entry name" value="DM DNA-binding domain"/>
    <property type="match status" value="1"/>
</dbReference>
<dbReference type="Proteomes" id="UP000095287">
    <property type="component" value="Unplaced"/>
</dbReference>
<keyword evidence="2 6" id="KW-0479">Metal-binding</keyword>
<dbReference type="GO" id="GO:0005634">
    <property type="term" value="C:nucleus"/>
    <property type="evidence" value="ECO:0007669"/>
    <property type="project" value="UniProtKB-SubCell"/>
</dbReference>
<dbReference type="Pfam" id="PF03474">
    <property type="entry name" value="DMA"/>
    <property type="match status" value="1"/>
</dbReference>
<dbReference type="InterPro" id="IPR036407">
    <property type="entry name" value="DM_DNA-bd_sf"/>
</dbReference>
<reference evidence="10" key="1">
    <citation type="submission" date="2016-11" db="UniProtKB">
        <authorList>
            <consortium name="WormBaseParasite"/>
        </authorList>
    </citation>
    <scope>IDENTIFICATION</scope>
</reference>
<dbReference type="GO" id="GO:0046872">
    <property type="term" value="F:metal ion binding"/>
    <property type="evidence" value="ECO:0007669"/>
    <property type="project" value="UniProtKB-KW"/>
</dbReference>
<proteinExistence type="inferred from homology"/>
<evidence type="ECO:0000256" key="6">
    <source>
        <dbReference type="PROSITE-ProRule" id="PRU00070"/>
    </source>
</evidence>
<feature type="domain" description="DM" evidence="8">
    <location>
        <begin position="48"/>
        <end position="95"/>
    </location>
</feature>
<dbReference type="PROSITE" id="PS50809">
    <property type="entry name" value="DM_2"/>
    <property type="match status" value="1"/>
</dbReference>
<evidence type="ECO:0000256" key="4">
    <source>
        <dbReference type="ARBA" id="ARBA00023125"/>
    </source>
</evidence>
<evidence type="ECO:0000313" key="10">
    <source>
        <dbReference type="WBParaSite" id="L893_g1934.t1"/>
    </source>
</evidence>
<keyword evidence="3 6" id="KW-0862">Zinc</keyword>
<dbReference type="InterPro" id="IPR026607">
    <property type="entry name" value="DMRT"/>
</dbReference>
<evidence type="ECO:0000256" key="2">
    <source>
        <dbReference type="ARBA" id="ARBA00022723"/>
    </source>
</evidence>
<dbReference type="Pfam" id="PF00751">
    <property type="entry name" value="DM"/>
    <property type="match status" value="1"/>
</dbReference>
<dbReference type="SMART" id="SM00301">
    <property type="entry name" value="DM"/>
    <property type="match status" value="1"/>
</dbReference>
<dbReference type="GO" id="GO:0000978">
    <property type="term" value="F:RNA polymerase II cis-regulatory region sequence-specific DNA binding"/>
    <property type="evidence" value="ECO:0007669"/>
    <property type="project" value="TreeGrafter"/>
</dbReference>
<keyword evidence="4 6" id="KW-0238">DNA-binding</keyword>
<evidence type="ECO:0000256" key="5">
    <source>
        <dbReference type="ARBA" id="ARBA00023242"/>
    </source>
</evidence>
<feature type="compositionally biased region" description="Polar residues" evidence="7">
    <location>
        <begin position="169"/>
        <end position="178"/>
    </location>
</feature>
<protein>
    <submittedName>
        <fullName evidence="10">DM domain-containing protein</fullName>
    </submittedName>
</protein>
<keyword evidence="9" id="KW-1185">Reference proteome</keyword>
<dbReference type="AlphaFoldDB" id="A0A1I7YSP4"/>
<evidence type="ECO:0000256" key="7">
    <source>
        <dbReference type="SAM" id="MobiDB-lite"/>
    </source>
</evidence>
<name>A0A1I7YSP4_9BILA</name>
<dbReference type="InterPro" id="IPR001275">
    <property type="entry name" value="DM_DNA-bd"/>
</dbReference>
<comment type="subcellular location">
    <subcellularLocation>
        <location evidence="6">Nucleus</location>
    </subcellularLocation>
</comment>
<dbReference type="PANTHER" id="PTHR12322">
    <property type="entry name" value="DOUBLESEX AND MAB-3 RELATED TRANSCRIPTION FACTOR DMRT"/>
    <property type="match status" value="1"/>
</dbReference>
<dbReference type="WBParaSite" id="L893_g1934.t1">
    <property type="protein sequence ID" value="L893_g1934.t1"/>
    <property type="gene ID" value="L893_g1934"/>
</dbReference>
<evidence type="ECO:0000259" key="8">
    <source>
        <dbReference type="PROSITE" id="PS50809"/>
    </source>
</evidence>
<keyword evidence="5 6" id="KW-0539">Nucleus</keyword>
<evidence type="ECO:0000256" key="1">
    <source>
        <dbReference type="ARBA" id="ARBA00006834"/>
    </source>
</evidence>
<comment type="similarity">
    <text evidence="1">Belongs to the DMRT family.</text>
</comment>
<feature type="DNA-binding region" description="DM" evidence="6">
    <location>
        <begin position="48"/>
        <end position="95"/>
    </location>
</feature>
<dbReference type="GO" id="GO:0007548">
    <property type="term" value="P:sex differentiation"/>
    <property type="evidence" value="ECO:0007669"/>
    <property type="project" value="TreeGrafter"/>
</dbReference>
<organism evidence="9 10">
    <name type="scientific">Steinernema glaseri</name>
    <dbReference type="NCBI Taxonomy" id="37863"/>
    <lineage>
        <taxon>Eukaryota</taxon>
        <taxon>Metazoa</taxon>
        <taxon>Ecdysozoa</taxon>
        <taxon>Nematoda</taxon>
        <taxon>Chromadorea</taxon>
        <taxon>Rhabditida</taxon>
        <taxon>Tylenchina</taxon>
        <taxon>Panagrolaimomorpha</taxon>
        <taxon>Strongyloidoidea</taxon>
        <taxon>Steinernematidae</taxon>
        <taxon>Steinernema</taxon>
    </lineage>
</organism>
<evidence type="ECO:0000256" key="3">
    <source>
        <dbReference type="ARBA" id="ARBA00022833"/>
    </source>
</evidence>
<dbReference type="GO" id="GO:0000981">
    <property type="term" value="F:DNA-binding transcription factor activity, RNA polymerase II-specific"/>
    <property type="evidence" value="ECO:0007669"/>
    <property type="project" value="TreeGrafter"/>
</dbReference>
<feature type="region of interest" description="Disordered" evidence="7">
    <location>
        <begin position="136"/>
        <end position="183"/>
    </location>
</feature>
<dbReference type="PANTHER" id="PTHR12322:SF119">
    <property type="entry name" value="DOUBLESEX- AND MAB-3-RELATED TRANSCRIPTION FACTOR DMD-4"/>
    <property type="match status" value="1"/>
</dbReference>
<evidence type="ECO:0000313" key="9">
    <source>
        <dbReference type="Proteomes" id="UP000095287"/>
    </source>
</evidence>